<accession>A0A328DE43</accession>
<dbReference type="InterPro" id="IPR037119">
    <property type="entry name" value="Haem_oxidase_HugZ-like_sf"/>
</dbReference>
<keyword evidence="3" id="KW-1185">Reference proteome</keyword>
<dbReference type="PANTHER" id="PTHR13343:SF22">
    <property type="entry name" value="GLUTAMYL-TRNA REDUCTASE-BINDING PROTEIN, CHLOROPLASTIC"/>
    <property type="match status" value="1"/>
</dbReference>
<dbReference type="GO" id="GO:0009507">
    <property type="term" value="C:chloroplast"/>
    <property type="evidence" value="ECO:0007669"/>
    <property type="project" value="TreeGrafter"/>
</dbReference>
<dbReference type="InterPro" id="IPR012349">
    <property type="entry name" value="Split_barrel_FMN-bd"/>
</dbReference>
<gene>
    <name evidence="2" type="ORF">DM860_014305</name>
</gene>
<dbReference type="InterPro" id="IPR019595">
    <property type="entry name" value="DUF2470"/>
</dbReference>
<proteinExistence type="predicted"/>
<evidence type="ECO:0000313" key="3">
    <source>
        <dbReference type="Proteomes" id="UP000249390"/>
    </source>
</evidence>
<dbReference type="Gene3D" id="2.30.110.10">
    <property type="entry name" value="Electron Transport, Fmn-binding Protein, Chain A"/>
    <property type="match status" value="1"/>
</dbReference>
<organism evidence="2 3">
    <name type="scientific">Cuscuta australis</name>
    <dbReference type="NCBI Taxonomy" id="267555"/>
    <lineage>
        <taxon>Eukaryota</taxon>
        <taxon>Viridiplantae</taxon>
        <taxon>Streptophyta</taxon>
        <taxon>Embryophyta</taxon>
        <taxon>Tracheophyta</taxon>
        <taxon>Spermatophyta</taxon>
        <taxon>Magnoliopsida</taxon>
        <taxon>eudicotyledons</taxon>
        <taxon>Gunneridae</taxon>
        <taxon>Pentapetalae</taxon>
        <taxon>asterids</taxon>
        <taxon>lamiids</taxon>
        <taxon>Solanales</taxon>
        <taxon>Convolvulaceae</taxon>
        <taxon>Cuscuteae</taxon>
        <taxon>Cuscuta</taxon>
        <taxon>Cuscuta subgen. Grammica</taxon>
        <taxon>Cuscuta sect. Cleistogrammica</taxon>
    </lineage>
</organism>
<name>A0A328DE43_9ASTE</name>
<dbReference type="AlphaFoldDB" id="A0A328DE43"/>
<reference evidence="2 3" key="1">
    <citation type="submission" date="2018-06" db="EMBL/GenBank/DDBJ databases">
        <title>The Genome of Cuscuta australis (Dodder) Provides Insight into the Evolution of Plant Parasitism.</title>
        <authorList>
            <person name="Liu H."/>
        </authorList>
    </citation>
    <scope>NUCLEOTIDE SEQUENCE [LARGE SCALE GENOMIC DNA]</scope>
    <source>
        <strain evidence="3">cv. Yunnan</strain>
        <tissue evidence="2">Vines</tissue>
    </source>
</reference>
<dbReference type="SUPFAM" id="SSF50475">
    <property type="entry name" value="FMN-binding split barrel"/>
    <property type="match status" value="1"/>
</dbReference>
<dbReference type="Proteomes" id="UP000249390">
    <property type="component" value="Unassembled WGS sequence"/>
</dbReference>
<evidence type="ECO:0000259" key="1">
    <source>
        <dbReference type="Pfam" id="PF10615"/>
    </source>
</evidence>
<comment type="caution">
    <text evidence="2">The sequence shown here is derived from an EMBL/GenBank/DDBJ whole genome shotgun (WGS) entry which is preliminary data.</text>
</comment>
<sequence>MKRKTPIYCNKVISSPSTGSSPPEISSQLEMLPQSRALTAHLPPSPLPTAHVYRRASLIFPKSAKTNHHYSLKNRNLCFRYSYRHLKCSVSVASSEPAQSEFSSDGKPFPAEVSRTIMELASVGTLSTLTQDGWPLGIGARFAVDHEGTPILCLNDSIAKESVNSKSSFHVQLEQCGVRSPQCTVQGSLKKPEDPNVLKKLQSVWKRRFGDEVDAHSLYGVSVERLFLIEDFGEVCDSLLLFKVRLYVFFYGKNPFISYFQDGVWVNSSEYKMATPDPLRELAERMISEINFHNMEDVIRFCNVYVDLDFRVSDARLLWVDRLGFDVRFWSPEKDIFEVRIPFPREVADAKGAKSSFNCMSQLAWEVEKNYQAPQFEKAKKLKKIMFKGRSEKVGIS</sequence>
<dbReference type="Gene3D" id="3.20.180.10">
    <property type="entry name" value="PNP-oxidase-like"/>
    <property type="match status" value="1"/>
</dbReference>
<dbReference type="EMBL" id="NQVE01000152">
    <property type="protein sequence ID" value="RAL43804.1"/>
    <property type="molecule type" value="Genomic_DNA"/>
</dbReference>
<evidence type="ECO:0000313" key="2">
    <source>
        <dbReference type="EMBL" id="RAL43804.1"/>
    </source>
</evidence>
<dbReference type="PANTHER" id="PTHR13343">
    <property type="entry name" value="CREG1 PROTEIN"/>
    <property type="match status" value="1"/>
</dbReference>
<feature type="domain" description="DUF2470" evidence="1">
    <location>
        <begin position="284"/>
        <end position="357"/>
    </location>
</feature>
<protein>
    <recommendedName>
        <fullName evidence="1">DUF2470 domain-containing protein</fullName>
    </recommendedName>
</protein>
<dbReference type="Pfam" id="PF10615">
    <property type="entry name" value="DUF2470"/>
    <property type="match status" value="1"/>
</dbReference>